<dbReference type="InterPro" id="IPR012910">
    <property type="entry name" value="Plug_dom"/>
</dbReference>
<evidence type="ECO:0000256" key="2">
    <source>
        <dbReference type="ARBA" id="ARBA00022448"/>
    </source>
</evidence>
<proteinExistence type="inferred from homology"/>
<evidence type="ECO:0000256" key="11">
    <source>
        <dbReference type="RuleBase" id="RU003357"/>
    </source>
</evidence>
<evidence type="ECO:0000256" key="4">
    <source>
        <dbReference type="ARBA" id="ARBA00022692"/>
    </source>
</evidence>
<dbReference type="RefSeq" id="WP_191765425.1">
    <property type="nucleotide sequence ID" value="NZ_JACSPP010000094.1"/>
</dbReference>
<dbReference type="Gene3D" id="2.40.170.20">
    <property type="entry name" value="TonB-dependent receptor, beta-barrel domain"/>
    <property type="match status" value="1"/>
</dbReference>
<dbReference type="Pfam" id="PF13715">
    <property type="entry name" value="CarbopepD_reg_2"/>
    <property type="match status" value="1"/>
</dbReference>
<keyword evidence="2 10" id="KW-0813">Transport</keyword>
<evidence type="ECO:0000259" key="13">
    <source>
        <dbReference type="Pfam" id="PF00593"/>
    </source>
</evidence>
<evidence type="ECO:0000256" key="5">
    <source>
        <dbReference type="ARBA" id="ARBA00022729"/>
    </source>
</evidence>
<keyword evidence="6 11" id="KW-0798">TonB box</keyword>
<evidence type="ECO:0000259" key="14">
    <source>
        <dbReference type="Pfam" id="PF07715"/>
    </source>
</evidence>
<comment type="caution">
    <text evidence="15">The sequence shown here is derived from an EMBL/GenBank/DDBJ whole genome shotgun (WGS) entry which is preliminary data.</text>
</comment>
<organism evidence="15 16">
    <name type="scientific">Phocaeicola intestinalis</name>
    <dbReference type="NCBI Taxonomy" id="2762212"/>
    <lineage>
        <taxon>Bacteria</taxon>
        <taxon>Pseudomonadati</taxon>
        <taxon>Bacteroidota</taxon>
        <taxon>Bacteroidia</taxon>
        <taxon>Bacteroidales</taxon>
        <taxon>Bacteroidaceae</taxon>
        <taxon>Phocaeicola</taxon>
    </lineage>
</organism>
<dbReference type="SUPFAM" id="SSF56935">
    <property type="entry name" value="Porins"/>
    <property type="match status" value="1"/>
</dbReference>
<evidence type="ECO:0000256" key="12">
    <source>
        <dbReference type="SAM" id="SignalP"/>
    </source>
</evidence>
<evidence type="ECO:0000256" key="10">
    <source>
        <dbReference type="PROSITE-ProRule" id="PRU01360"/>
    </source>
</evidence>
<comment type="similarity">
    <text evidence="10 11">Belongs to the TonB-dependent receptor family.</text>
</comment>
<dbReference type="PANTHER" id="PTHR30069:SF29">
    <property type="entry name" value="HEMOGLOBIN AND HEMOGLOBIN-HAPTOGLOBIN-BINDING PROTEIN 1-RELATED"/>
    <property type="match status" value="1"/>
</dbReference>
<dbReference type="Gene3D" id="2.60.40.1120">
    <property type="entry name" value="Carboxypeptidase-like, regulatory domain"/>
    <property type="match status" value="1"/>
</dbReference>
<reference evidence="15 16" key="1">
    <citation type="submission" date="2020-08" db="EMBL/GenBank/DDBJ databases">
        <title>A Genomic Blueprint of the Chicken Gut Microbiome.</title>
        <authorList>
            <person name="Gilroy R."/>
            <person name="Ravi A."/>
            <person name="Getino M."/>
            <person name="Pursley I."/>
            <person name="Horton D.L."/>
            <person name="Alikhan N.-F."/>
            <person name="Baker D."/>
            <person name="Gharbi K."/>
            <person name="Hall N."/>
            <person name="Watson M."/>
            <person name="Adriaenssens E.M."/>
            <person name="Foster-Nyarko E."/>
            <person name="Jarju S."/>
            <person name="Secka A."/>
            <person name="Antonio M."/>
            <person name="Oren A."/>
            <person name="Chaudhuri R."/>
            <person name="La Ragione R.M."/>
            <person name="Hildebrand F."/>
            <person name="Pallen M.J."/>
        </authorList>
    </citation>
    <scope>NUCLEOTIDE SEQUENCE [LARGE SCALE GENOMIC DNA]</scope>
    <source>
        <strain evidence="15 16">Sa1CVN1</strain>
    </source>
</reference>
<dbReference type="Pfam" id="PF00593">
    <property type="entry name" value="TonB_dep_Rec_b-barrel"/>
    <property type="match status" value="1"/>
</dbReference>
<keyword evidence="3 10" id="KW-1134">Transmembrane beta strand</keyword>
<keyword evidence="4 10" id="KW-0812">Transmembrane</keyword>
<dbReference type="InterPro" id="IPR036942">
    <property type="entry name" value="Beta-barrel_TonB_sf"/>
</dbReference>
<evidence type="ECO:0000256" key="1">
    <source>
        <dbReference type="ARBA" id="ARBA00004571"/>
    </source>
</evidence>
<feature type="signal peptide" evidence="12">
    <location>
        <begin position="1"/>
        <end position="24"/>
    </location>
</feature>
<gene>
    <name evidence="15" type="ORF">H9625_16640</name>
</gene>
<dbReference type="InterPro" id="IPR000531">
    <property type="entry name" value="Beta-barrel_TonB"/>
</dbReference>
<dbReference type="EMBL" id="JACSPP010000094">
    <property type="protein sequence ID" value="MBD8042036.1"/>
    <property type="molecule type" value="Genomic_DNA"/>
</dbReference>
<name>A0ABR8YCT9_9BACT</name>
<keyword evidence="9 10" id="KW-0998">Cell outer membrane</keyword>
<evidence type="ECO:0000256" key="8">
    <source>
        <dbReference type="ARBA" id="ARBA00023170"/>
    </source>
</evidence>
<dbReference type="PROSITE" id="PS52016">
    <property type="entry name" value="TONB_DEPENDENT_REC_3"/>
    <property type="match status" value="1"/>
</dbReference>
<dbReference type="Gene3D" id="2.170.130.10">
    <property type="entry name" value="TonB-dependent receptor, plug domain"/>
    <property type="match status" value="1"/>
</dbReference>
<protein>
    <submittedName>
        <fullName evidence="15">TonB-dependent receptor</fullName>
    </submittedName>
</protein>
<keyword evidence="7 10" id="KW-0472">Membrane</keyword>
<comment type="subcellular location">
    <subcellularLocation>
        <location evidence="1 10">Cell outer membrane</location>
        <topology evidence="1 10">Multi-pass membrane protein</topology>
    </subcellularLocation>
</comment>
<evidence type="ECO:0000256" key="3">
    <source>
        <dbReference type="ARBA" id="ARBA00022452"/>
    </source>
</evidence>
<keyword evidence="8 15" id="KW-0675">Receptor</keyword>
<keyword evidence="16" id="KW-1185">Reference proteome</keyword>
<evidence type="ECO:0000256" key="6">
    <source>
        <dbReference type="ARBA" id="ARBA00023077"/>
    </source>
</evidence>
<accession>A0ABR8YCT9</accession>
<feature type="chain" id="PRO_5047366689" evidence="12">
    <location>
        <begin position="25"/>
        <end position="905"/>
    </location>
</feature>
<dbReference type="InterPro" id="IPR008969">
    <property type="entry name" value="CarboxyPept-like_regulatory"/>
</dbReference>
<dbReference type="Proteomes" id="UP000620874">
    <property type="component" value="Unassembled WGS sequence"/>
</dbReference>
<evidence type="ECO:0000256" key="9">
    <source>
        <dbReference type="ARBA" id="ARBA00023237"/>
    </source>
</evidence>
<sequence length="905" mass="100122">MKDQLKHFLLFAVLTICCTATAVAQATVKGMVVDAGTNEPLIGATVAVQGTTQGAITDVNGGFTLKLAKKGVTIVFTYLGYKEKTVTIGKDGEVDLGTILMESDAQMLQDVVITSSVAIARKTPVAVSSVSMDFIEEKLGTQEFPEILKSTPGVHANKEGGGYGDSEIYMRGFGNENIAVMVNGVPMNDMEWGGIYWSNWAGLTDVTRTMQTQRGLGASKVSAPSVGGTINIVTRGLDSEKGGTLAYSMGNDGMNKILFSVSTGVSKSGWAMTLLGARTWGNGYVQGTDFEGYNYFLNISKRINDAHQLSLTAFGAPQKHYQRDGALTIAGWQRMEKVYGVKNYKYNSTYGFDNNGERQSAEYNVYHKPQISLNHQWQIDEKSSLSTVAYVSIGRGYGNSGQGNEDYGYSYRDWNGAYYGELQTKFRKADGTFDYGAIEDINAASEYGSMLVMSQSKNYHNWYGLLSTYTTKFGKYFDFYGGIDFRYYKGTHTNEISDLFGGQYFMDSTRGDVQVENNINKANPAWRYQKLGVGDVVYRDYDGHVLQEGAFFQTEFNKDKLSAFVAGSLSNTTYWRYDRFYYDEAHAKSDKISFLGFTAKGGANYNITDNHNVFFNLGYISRAPKFSYGAFMQATTSHAINKDAKNEKVLSFELGYGFRNEWLSANVNAYYTKWLDKTMTKSGTMDNQTEYYMNMTGVNALHKGIELDVKITPLNWLELTGMFSLGDWKWDSNATGYAYDAYGQALTAEGTVTTVGAADHANAKINLKGVRVGGSAQTTAAIGATFKIGKSIRVGADWTYYGRNYAYYSLSGSNLSLGREVSVLDPWKIPAASQFDLNASYRFKIGKLNAILSGNVNNLLDYQYISKAYNPNTLSSSTLQEATADNIYCYYAFGRTYSLRLKVNF</sequence>
<feature type="domain" description="TonB-dependent receptor-like beta-barrel" evidence="13">
    <location>
        <begin position="344"/>
        <end position="859"/>
    </location>
</feature>
<keyword evidence="5 12" id="KW-0732">Signal</keyword>
<evidence type="ECO:0000313" key="15">
    <source>
        <dbReference type="EMBL" id="MBD8042036.1"/>
    </source>
</evidence>
<dbReference type="PANTHER" id="PTHR30069">
    <property type="entry name" value="TONB-DEPENDENT OUTER MEMBRANE RECEPTOR"/>
    <property type="match status" value="1"/>
</dbReference>
<evidence type="ECO:0000313" key="16">
    <source>
        <dbReference type="Proteomes" id="UP000620874"/>
    </source>
</evidence>
<evidence type="ECO:0000256" key="7">
    <source>
        <dbReference type="ARBA" id="ARBA00023136"/>
    </source>
</evidence>
<dbReference type="InterPro" id="IPR037066">
    <property type="entry name" value="Plug_dom_sf"/>
</dbReference>
<dbReference type="SUPFAM" id="SSF49464">
    <property type="entry name" value="Carboxypeptidase regulatory domain-like"/>
    <property type="match status" value="1"/>
</dbReference>
<dbReference type="Pfam" id="PF07715">
    <property type="entry name" value="Plug"/>
    <property type="match status" value="1"/>
</dbReference>
<feature type="domain" description="TonB-dependent receptor plug" evidence="14">
    <location>
        <begin position="121"/>
        <end position="195"/>
    </location>
</feature>
<dbReference type="InterPro" id="IPR039426">
    <property type="entry name" value="TonB-dep_rcpt-like"/>
</dbReference>